<dbReference type="SUPFAM" id="SSF48403">
    <property type="entry name" value="Ankyrin repeat"/>
    <property type="match status" value="1"/>
</dbReference>
<protein>
    <recommendedName>
        <fullName evidence="7">SAM domain-containing protein</fullName>
    </recommendedName>
</protein>
<evidence type="ECO:0000256" key="1">
    <source>
        <dbReference type="ARBA" id="ARBA00004316"/>
    </source>
</evidence>
<dbReference type="FunFam" id="1.25.40.20:FF:000074">
    <property type="entry name" value="Usher syndrome type-1G protein isoform X1"/>
    <property type="match status" value="1"/>
</dbReference>
<dbReference type="GO" id="GO:0120025">
    <property type="term" value="C:plasma membrane bounded cell projection"/>
    <property type="evidence" value="ECO:0007669"/>
    <property type="project" value="UniProtKB-ARBA"/>
</dbReference>
<evidence type="ECO:0000313" key="9">
    <source>
        <dbReference type="Proteomes" id="UP001346869"/>
    </source>
</evidence>
<keyword evidence="4" id="KW-0966">Cell projection</keyword>
<dbReference type="InterPro" id="IPR002110">
    <property type="entry name" value="Ankyrin_rpt"/>
</dbReference>
<reference evidence="8 9" key="2">
    <citation type="journal article" date="2023" name="Mol. Biol. Evol.">
        <title>Genomics of Secondarily Temperate Adaptation in the Only Non-Antarctic Icefish.</title>
        <authorList>
            <person name="Rivera-Colon A.G."/>
            <person name="Rayamajhi N."/>
            <person name="Minhas B.F."/>
            <person name="Madrigal G."/>
            <person name="Bilyk K.T."/>
            <person name="Yoon V."/>
            <person name="Hune M."/>
            <person name="Gregory S."/>
            <person name="Cheng C.H.C."/>
            <person name="Catchen J.M."/>
        </authorList>
    </citation>
    <scope>NUCLEOTIDE SEQUENCE [LARGE SCALE GENOMIC DNA]</scope>
    <source>
        <strain evidence="8">JMC-PN-2008</strain>
    </source>
</reference>
<organism evidence="8 9">
    <name type="scientific">Eleginops maclovinus</name>
    <name type="common">Patagonian blennie</name>
    <name type="synonym">Eleginus maclovinus</name>
    <dbReference type="NCBI Taxonomy" id="56733"/>
    <lineage>
        <taxon>Eukaryota</taxon>
        <taxon>Metazoa</taxon>
        <taxon>Chordata</taxon>
        <taxon>Craniata</taxon>
        <taxon>Vertebrata</taxon>
        <taxon>Euteleostomi</taxon>
        <taxon>Actinopterygii</taxon>
        <taxon>Neopterygii</taxon>
        <taxon>Teleostei</taxon>
        <taxon>Neoteleostei</taxon>
        <taxon>Acanthomorphata</taxon>
        <taxon>Eupercaria</taxon>
        <taxon>Perciformes</taxon>
        <taxon>Notothenioidei</taxon>
        <taxon>Eleginopidae</taxon>
        <taxon>Eleginops</taxon>
    </lineage>
</organism>
<dbReference type="PANTHER" id="PTHR24201">
    <property type="entry name" value="ANK_REP_REGION DOMAIN-CONTAINING PROTEIN"/>
    <property type="match status" value="1"/>
</dbReference>
<evidence type="ECO:0000256" key="5">
    <source>
        <dbReference type="PROSITE-ProRule" id="PRU00023"/>
    </source>
</evidence>
<proteinExistence type="predicted"/>
<comment type="subcellular location">
    <subcellularLocation>
        <location evidence="1">Cell projection</location>
    </subcellularLocation>
</comment>
<dbReference type="SUPFAM" id="SSF47769">
    <property type="entry name" value="SAM/Pointed domain"/>
    <property type="match status" value="1"/>
</dbReference>
<feature type="repeat" description="ANK" evidence="5">
    <location>
        <begin position="63"/>
        <end position="95"/>
    </location>
</feature>
<feature type="compositionally biased region" description="Acidic residues" evidence="6">
    <location>
        <begin position="334"/>
        <end position="359"/>
    </location>
</feature>
<dbReference type="InterPro" id="IPR013761">
    <property type="entry name" value="SAM/pointed_sf"/>
</dbReference>
<evidence type="ECO:0000313" key="8">
    <source>
        <dbReference type="EMBL" id="KAK5856318.1"/>
    </source>
</evidence>
<evidence type="ECO:0000256" key="4">
    <source>
        <dbReference type="ARBA" id="ARBA00023273"/>
    </source>
</evidence>
<gene>
    <name evidence="8" type="ORF">PBY51_007925</name>
</gene>
<dbReference type="FunFam" id="1.10.150.50:FF:000034">
    <property type="entry name" value="ankyrin repeat and SAM domain-containing protein 4B"/>
    <property type="match status" value="1"/>
</dbReference>
<evidence type="ECO:0000259" key="7">
    <source>
        <dbReference type="SMART" id="SM00454"/>
    </source>
</evidence>
<dbReference type="Pfam" id="PF12796">
    <property type="entry name" value="Ank_2"/>
    <property type="match status" value="1"/>
</dbReference>
<dbReference type="AlphaFoldDB" id="A0AAN8ADY3"/>
<dbReference type="SMART" id="SM00248">
    <property type="entry name" value="ANK"/>
    <property type="match status" value="3"/>
</dbReference>
<feature type="domain" description="SAM" evidence="7">
    <location>
        <begin position="354"/>
        <end position="418"/>
    </location>
</feature>
<dbReference type="InterPro" id="IPR050776">
    <property type="entry name" value="Ank_Repeat/CDKN_Inhibitor"/>
</dbReference>
<evidence type="ECO:0000256" key="6">
    <source>
        <dbReference type="SAM" id="MobiDB-lite"/>
    </source>
</evidence>
<dbReference type="PROSITE" id="PS50297">
    <property type="entry name" value="ANK_REP_REGION"/>
    <property type="match status" value="1"/>
</dbReference>
<reference evidence="8 9" key="1">
    <citation type="journal article" date="2023" name="Genes (Basel)">
        <title>Chromosome-Level Genome Assembly and Circadian Gene Repertoire of the Patagonia Blennie Eleginops maclovinus-The Closest Ancestral Proxy of Antarctic Cryonotothenioids.</title>
        <authorList>
            <person name="Cheng C.C."/>
            <person name="Rivera-Colon A.G."/>
            <person name="Minhas B.F."/>
            <person name="Wilson L."/>
            <person name="Rayamajhi N."/>
            <person name="Vargas-Chacoff L."/>
            <person name="Catchen J.M."/>
        </authorList>
    </citation>
    <scope>NUCLEOTIDE SEQUENCE [LARGE SCALE GENOMIC DNA]</scope>
    <source>
        <strain evidence="8">JMC-PN-2008</strain>
    </source>
</reference>
<dbReference type="PANTHER" id="PTHR24201:SF15">
    <property type="entry name" value="ANKYRIN REPEAT DOMAIN-CONTAINING PROTEIN 66"/>
    <property type="match status" value="1"/>
</dbReference>
<accession>A0AAN8ADY3</accession>
<keyword evidence="9" id="KW-1185">Reference proteome</keyword>
<feature type="region of interest" description="Disordered" evidence="6">
    <location>
        <begin position="153"/>
        <end position="186"/>
    </location>
</feature>
<sequence>MSRYHKAAIDGYLDLLKEATRKDLNSADEDGMTPTLLAAFHGHVDALQLICSREGDPNKSDIWGNTPLHHAAANGHMHILSFLVNFGVNLFALDNESHTAMDVAASRDRMDCVRFLDAASSQQTNQNAKKVANLKKEAIKEAEKRIKLCEKVKKKHQSKMDKMQNRVGNTGSVSEARKASSFSEGGTMSGINEQYSKLIAADKSGSVTARVKGTLQKKLSKKDKGTLQRAGGDGNVIFGKQDSVASDQPEFLDVFNEQDESMLDNEGMDRFDDYYDDEPREVKQSIFNRPGLGGLIFMKKMGLDSEEIPSGNNESLGYLVKNEMFDAEEDAAGFEGNDADLPWDQEDLGLDDDEDEETSPLEGFLSAISLPEFALAFSREHLDLEALMLCSDEDLKGIRIQLGPRKKILEAVARRKKALESPGTMKDSCL</sequence>
<feature type="region of interest" description="Disordered" evidence="6">
    <location>
        <begin position="334"/>
        <end position="360"/>
    </location>
</feature>
<dbReference type="InterPro" id="IPR001660">
    <property type="entry name" value="SAM"/>
</dbReference>
<dbReference type="Proteomes" id="UP001346869">
    <property type="component" value="Unassembled WGS sequence"/>
</dbReference>
<dbReference type="SMART" id="SM00454">
    <property type="entry name" value="SAM"/>
    <property type="match status" value="1"/>
</dbReference>
<evidence type="ECO:0000256" key="3">
    <source>
        <dbReference type="ARBA" id="ARBA00023043"/>
    </source>
</evidence>
<dbReference type="Pfam" id="PF00536">
    <property type="entry name" value="SAM_1"/>
    <property type="match status" value="1"/>
</dbReference>
<dbReference type="Pfam" id="PF13637">
    <property type="entry name" value="Ank_4"/>
    <property type="match status" value="1"/>
</dbReference>
<evidence type="ECO:0000256" key="2">
    <source>
        <dbReference type="ARBA" id="ARBA00022737"/>
    </source>
</evidence>
<keyword evidence="3 5" id="KW-0040">ANK repeat</keyword>
<keyword evidence="2" id="KW-0677">Repeat</keyword>
<dbReference type="Gene3D" id="1.10.150.50">
    <property type="entry name" value="Transcription Factor, Ets-1"/>
    <property type="match status" value="1"/>
</dbReference>
<dbReference type="EMBL" id="JAUZQC010000017">
    <property type="protein sequence ID" value="KAK5856318.1"/>
    <property type="molecule type" value="Genomic_DNA"/>
</dbReference>
<dbReference type="InterPro" id="IPR036770">
    <property type="entry name" value="Ankyrin_rpt-contain_sf"/>
</dbReference>
<name>A0AAN8ADY3_ELEMC</name>
<dbReference type="PROSITE" id="PS50088">
    <property type="entry name" value="ANK_REPEAT"/>
    <property type="match status" value="1"/>
</dbReference>
<comment type="caution">
    <text evidence="8">The sequence shown here is derived from an EMBL/GenBank/DDBJ whole genome shotgun (WGS) entry which is preliminary data.</text>
</comment>
<dbReference type="Gene3D" id="1.25.40.20">
    <property type="entry name" value="Ankyrin repeat-containing domain"/>
    <property type="match status" value="2"/>
</dbReference>